<dbReference type="OrthoDB" id="5457666at2"/>
<dbReference type="AlphaFoldDB" id="A0A2L1GQS3"/>
<keyword evidence="1" id="KW-1133">Transmembrane helix</keyword>
<keyword evidence="3" id="KW-1185">Reference proteome</keyword>
<dbReference type="Proteomes" id="UP000239867">
    <property type="component" value="Chromosome"/>
</dbReference>
<reference evidence="2 3" key="1">
    <citation type="journal article" date="2018" name="MBio">
        <title>Insights into the evolution of host association through the isolation and characterization of a novel human periodontal pathobiont, Desulfobulbus oralis.</title>
        <authorList>
            <person name="Cross K.L."/>
            <person name="Chirania P."/>
            <person name="Xiong W."/>
            <person name="Beall C.J."/>
            <person name="Elkins J.G."/>
            <person name="Giannone R.J."/>
            <person name="Griffen A.L."/>
            <person name="Guss A.M."/>
            <person name="Hettich R.L."/>
            <person name="Joshi S.S."/>
            <person name="Mokrzan E.M."/>
            <person name="Martin R.K."/>
            <person name="Zhulin I.B."/>
            <person name="Leys E.J."/>
            <person name="Podar M."/>
        </authorList>
    </citation>
    <scope>NUCLEOTIDE SEQUENCE [LARGE SCALE GENOMIC DNA]</scope>
    <source>
        <strain evidence="2 3">ORNL</strain>
    </source>
</reference>
<evidence type="ECO:0000313" key="2">
    <source>
        <dbReference type="EMBL" id="AVD72022.1"/>
    </source>
</evidence>
<evidence type="ECO:0000256" key="1">
    <source>
        <dbReference type="SAM" id="Phobius"/>
    </source>
</evidence>
<organism evidence="2 3">
    <name type="scientific">Desulfobulbus oralis</name>
    <dbReference type="NCBI Taxonomy" id="1986146"/>
    <lineage>
        <taxon>Bacteria</taxon>
        <taxon>Pseudomonadati</taxon>
        <taxon>Thermodesulfobacteriota</taxon>
        <taxon>Desulfobulbia</taxon>
        <taxon>Desulfobulbales</taxon>
        <taxon>Desulfobulbaceae</taxon>
        <taxon>Desulfobulbus</taxon>
    </lineage>
</organism>
<name>A0A2L1GQS3_9BACT</name>
<sequence>MNARCRRVRGWQTRTGWLAALCFCLACLALFDLLKGGFLGNQGIITLLPGSSYAISGPLPQGATGIADMRIEGEPEDASVRLVPRKVFSGFWFGGAMWRGSVEVAPTAREARYTVTVKDRIGAKQNPALVFTIQIWPDQKTRDAHAPSWLTRQTGYKPSFFVAAFALCGLMAGGVTFVLGRYWALVLSEAACAEIYRLEHSEQGLRLMCERPAWPDVRVGQECRLYRYTGEAVGRATVLAVQAKDLVLVAEHDARAGLGDVVCLGERAGEPGQGGGQAPHPG</sequence>
<keyword evidence="1" id="KW-0472">Membrane</keyword>
<evidence type="ECO:0000313" key="3">
    <source>
        <dbReference type="Proteomes" id="UP000239867"/>
    </source>
</evidence>
<dbReference type="EMBL" id="CP021255">
    <property type="protein sequence ID" value="AVD72022.1"/>
    <property type="molecule type" value="Genomic_DNA"/>
</dbReference>
<feature type="transmembrane region" description="Helical" evidence="1">
    <location>
        <begin position="160"/>
        <end position="179"/>
    </location>
</feature>
<dbReference type="RefSeq" id="WP_104937227.1">
    <property type="nucleotide sequence ID" value="NZ_CP021255.1"/>
</dbReference>
<accession>A0A2L1GQS3</accession>
<dbReference type="KEGG" id="deo:CAY53_11510"/>
<keyword evidence="1" id="KW-0812">Transmembrane</keyword>
<protein>
    <submittedName>
        <fullName evidence="2">Uncharacterized protein</fullName>
    </submittedName>
</protein>
<gene>
    <name evidence="2" type="ORF">CAY53_11510</name>
</gene>
<proteinExistence type="predicted"/>